<evidence type="ECO:0000256" key="7">
    <source>
        <dbReference type="SAM" id="MobiDB-lite"/>
    </source>
</evidence>
<gene>
    <name evidence="9" type="ORF">A7U60_g6627</name>
</gene>
<evidence type="ECO:0000313" key="9">
    <source>
        <dbReference type="EMBL" id="OCB86315.1"/>
    </source>
</evidence>
<keyword evidence="4" id="KW-0547">Nucleotide-binding</keyword>
<reference evidence="9" key="1">
    <citation type="submission" date="2016-06" db="EMBL/GenBank/DDBJ databases">
        <title>Draft Genome sequence of the fungus Inonotus baumii.</title>
        <authorList>
            <person name="Zhu H."/>
            <person name="Lin W."/>
        </authorList>
    </citation>
    <scope>NUCLEOTIDE SEQUENCE</scope>
    <source>
        <strain evidence="9">821</strain>
    </source>
</reference>
<dbReference type="GO" id="GO:0008478">
    <property type="term" value="F:pyridoxal kinase activity"/>
    <property type="evidence" value="ECO:0007669"/>
    <property type="project" value="UniProtKB-EC"/>
</dbReference>
<dbReference type="InterPro" id="IPR004625">
    <property type="entry name" value="PyrdxlKinase"/>
</dbReference>
<dbReference type="GO" id="GO:0005829">
    <property type="term" value="C:cytosol"/>
    <property type="evidence" value="ECO:0007669"/>
    <property type="project" value="TreeGrafter"/>
</dbReference>
<dbReference type="EC" id="2.7.1.35" evidence="2"/>
<dbReference type="CDD" id="cd01173">
    <property type="entry name" value="pyridoxal_pyridoxamine_kinase"/>
    <property type="match status" value="1"/>
</dbReference>
<keyword evidence="3" id="KW-0808">Transferase</keyword>
<dbReference type="OrthoDB" id="2104723at2759"/>
<protein>
    <recommendedName>
        <fullName evidence="2">pyridoxal kinase</fullName>
        <ecNumber evidence="2">2.7.1.35</ecNumber>
    </recommendedName>
</protein>
<dbReference type="SUPFAM" id="SSF53613">
    <property type="entry name" value="Ribokinase-like"/>
    <property type="match status" value="1"/>
</dbReference>
<dbReference type="Proteomes" id="UP000757232">
    <property type="component" value="Unassembled WGS sequence"/>
</dbReference>
<comment type="caution">
    <text evidence="9">The sequence shown here is derived from an EMBL/GenBank/DDBJ whole genome shotgun (WGS) entry which is preliminary data.</text>
</comment>
<evidence type="ECO:0000256" key="1">
    <source>
        <dbReference type="ARBA" id="ARBA00008805"/>
    </source>
</evidence>
<sequence>MGSRVLSIQSHVTYGYVGGKAAVFPLQCLGYDVDAVNTVDFSNHSGYIPGAEALSVVAKLVKKVKLKNPDIIYLLDPVLGDSGKLYVAPDVIPIYRKLLPQATVITPNWFEVETLTDIPLKDVPSLRRALKILHEEYHVPHVVMSSIPLHDFFRDALPPHLIPSEQNSTITSSSYLLCISSTYSACAANGSAVPNGINHTSDPSEVHAHVLPCIPGYFSGVGDLFSALVLAHFQPTLGSSHVSAIVQAGSSSVRSSTDCTESSTHTPLSIAVSYALSKTFEILKFTHEQVLAQHPVSEDATDEERDRTDPERRVRRMRTRELRLIQGQHILRATPKLISNEHGGGDNVVQLCEMRPWNNFWR</sequence>
<proteinExistence type="inferred from homology"/>
<comment type="similarity">
    <text evidence="1">Belongs to the pyridoxine kinase family.</text>
</comment>
<evidence type="ECO:0000256" key="2">
    <source>
        <dbReference type="ARBA" id="ARBA00012104"/>
    </source>
</evidence>
<evidence type="ECO:0000256" key="6">
    <source>
        <dbReference type="ARBA" id="ARBA00022840"/>
    </source>
</evidence>
<keyword evidence="5" id="KW-0418">Kinase</keyword>
<dbReference type="PANTHER" id="PTHR10534:SF2">
    <property type="entry name" value="PYRIDOXAL KINASE"/>
    <property type="match status" value="1"/>
</dbReference>
<evidence type="ECO:0000313" key="10">
    <source>
        <dbReference type="Proteomes" id="UP000757232"/>
    </source>
</evidence>
<keyword evidence="10" id="KW-1185">Reference proteome</keyword>
<keyword evidence="6" id="KW-0067">ATP-binding</keyword>
<feature type="domain" description="Pyridoxamine kinase/Phosphomethylpyrimidine kinase" evidence="8">
    <location>
        <begin position="46"/>
        <end position="147"/>
    </location>
</feature>
<evidence type="ECO:0000256" key="4">
    <source>
        <dbReference type="ARBA" id="ARBA00022741"/>
    </source>
</evidence>
<dbReference type="GO" id="GO:0005524">
    <property type="term" value="F:ATP binding"/>
    <property type="evidence" value="ECO:0007669"/>
    <property type="project" value="UniProtKB-KW"/>
</dbReference>
<feature type="region of interest" description="Disordered" evidence="7">
    <location>
        <begin position="294"/>
        <end position="315"/>
    </location>
</feature>
<organism evidence="9 10">
    <name type="scientific">Sanghuangporus baumii</name>
    <name type="common">Phellinus baumii</name>
    <dbReference type="NCBI Taxonomy" id="108892"/>
    <lineage>
        <taxon>Eukaryota</taxon>
        <taxon>Fungi</taxon>
        <taxon>Dikarya</taxon>
        <taxon>Basidiomycota</taxon>
        <taxon>Agaricomycotina</taxon>
        <taxon>Agaricomycetes</taxon>
        <taxon>Hymenochaetales</taxon>
        <taxon>Hymenochaetaceae</taxon>
        <taxon>Sanghuangporus</taxon>
    </lineage>
</organism>
<evidence type="ECO:0000256" key="5">
    <source>
        <dbReference type="ARBA" id="ARBA00022777"/>
    </source>
</evidence>
<dbReference type="InterPro" id="IPR029056">
    <property type="entry name" value="Ribokinase-like"/>
</dbReference>
<dbReference type="Gene3D" id="3.40.1190.20">
    <property type="match status" value="1"/>
</dbReference>
<dbReference type="GO" id="GO:0009443">
    <property type="term" value="P:pyridoxal 5'-phosphate salvage"/>
    <property type="evidence" value="ECO:0007669"/>
    <property type="project" value="InterPro"/>
</dbReference>
<accession>A0A9Q5HUU8</accession>
<dbReference type="AlphaFoldDB" id="A0A9Q5HUU8"/>
<dbReference type="PANTHER" id="PTHR10534">
    <property type="entry name" value="PYRIDOXAL KINASE"/>
    <property type="match status" value="1"/>
</dbReference>
<dbReference type="EMBL" id="LNZH02000203">
    <property type="protein sequence ID" value="OCB86315.1"/>
    <property type="molecule type" value="Genomic_DNA"/>
</dbReference>
<evidence type="ECO:0000259" key="8">
    <source>
        <dbReference type="Pfam" id="PF08543"/>
    </source>
</evidence>
<evidence type="ECO:0000256" key="3">
    <source>
        <dbReference type="ARBA" id="ARBA00022679"/>
    </source>
</evidence>
<name>A0A9Q5HUU8_SANBA</name>
<dbReference type="InterPro" id="IPR013749">
    <property type="entry name" value="PM/HMP-P_kinase-1"/>
</dbReference>
<dbReference type="Pfam" id="PF08543">
    <property type="entry name" value="Phos_pyr_kin"/>
    <property type="match status" value="1"/>
</dbReference>